<reference evidence="2 3" key="1">
    <citation type="submission" date="2014-02" db="EMBL/GenBank/DDBJ databases">
        <title>The small core and large imbalanced accessory genome model reveals a collaborative survival strategy of Sorangium cellulosum strains in nature.</title>
        <authorList>
            <person name="Han K."/>
            <person name="Peng R."/>
            <person name="Blom J."/>
            <person name="Li Y.-Z."/>
        </authorList>
    </citation>
    <scope>NUCLEOTIDE SEQUENCE [LARGE SCALE GENOMIC DNA]</scope>
    <source>
        <strain evidence="2 3">So0149</strain>
    </source>
</reference>
<name>A0A150STB8_SORCE</name>
<accession>A0A150STB8</accession>
<organism evidence="2 3">
    <name type="scientific">Sorangium cellulosum</name>
    <name type="common">Polyangium cellulosum</name>
    <dbReference type="NCBI Taxonomy" id="56"/>
    <lineage>
        <taxon>Bacteria</taxon>
        <taxon>Pseudomonadati</taxon>
        <taxon>Myxococcota</taxon>
        <taxon>Polyangia</taxon>
        <taxon>Polyangiales</taxon>
        <taxon>Polyangiaceae</taxon>
        <taxon>Sorangium</taxon>
    </lineage>
</organism>
<comment type="caution">
    <text evidence="2">The sequence shown here is derived from an EMBL/GenBank/DDBJ whole genome shotgun (WGS) entry which is preliminary data.</text>
</comment>
<sequence>MGVDSAAVGAAAASGAVANATPFAVVACPLVEASGRPVVAVIVKGTFGVERSKVVPVEPRPVRMSDVPRDEGDPWSSLRYASDLCPRKHGADVVAVGEAISPRPVAVMDLAIQVRGAAAPLRVHGPRVYYAWLGQVAIGPAAPFERVPLVYEKAYGGRTGDLKLIEPRNPSGAGVAQRPHDLIDRLAPQIEHPAHPIDGPLARPAPAGYGPIPAHWSPRRERAGTFDERWKAERMPLMPLDFDVRHHNVAHPALILDEPLRASDPVAVLGMSPDGLFRFELPALPVVIHARFDSGRKVSVRPEIDTLVLEPAERRFEIAGRHAFPIGRGVEVLRELRVDLDSG</sequence>
<evidence type="ECO:0000313" key="3">
    <source>
        <dbReference type="Proteomes" id="UP000075515"/>
    </source>
</evidence>
<evidence type="ECO:0000313" key="2">
    <source>
        <dbReference type="EMBL" id="KYF95639.1"/>
    </source>
</evidence>
<dbReference type="AlphaFoldDB" id="A0A150STB8"/>
<feature type="domain" description="DUF2169" evidence="1">
    <location>
        <begin position="35"/>
        <end position="319"/>
    </location>
</feature>
<dbReference type="InterPro" id="IPR018683">
    <property type="entry name" value="DUF2169"/>
</dbReference>
<dbReference type="EMBL" id="JEMC01001626">
    <property type="protein sequence ID" value="KYF95639.1"/>
    <property type="molecule type" value="Genomic_DNA"/>
</dbReference>
<evidence type="ECO:0000259" key="1">
    <source>
        <dbReference type="Pfam" id="PF09937"/>
    </source>
</evidence>
<proteinExistence type="predicted"/>
<dbReference type="Pfam" id="PF09937">
    <property type="entry name" value="DUF2169"/>
    <property type="match status" value="1"/>
</dbReference>
<gene>
    <name evidence="2" type="ORF">BE18_23150</name>
</gene>
<protein>
    <recommendedName>
        <fullName evidence="1">DUF2169 domain-containing protein</fullName>
    </recommendedName>
</protein>
<dbReference type="Proteomes" id="UP000075515">
    <property type="component" value="Unassembled WGS sequence"/>
</dbReference>